<dbReference type="Proteomes" id="UP000033038">
    <property type="component" value="Chromosome"/>
</dbReference>
<name>A0A0E3QIQ5_METBA</name>
<dbReference type="GO" id="GO:0009086">
    <property type="term" value="P:methionine biosynthetic process"/>
    <property type="evidence" value="ECO:0007669"/>
    <property type="project" value="UniProtKB-KW"/>
</dbReference>
<evidence type="ECO:0000256" key="5">
    <source>
        <dbReference type="SAM" id="MobiDB-lite"/>
    </source>
</evidence>
<keyword evidence="3" id="KW-0486">Methionine biosynthesis</keyword>
<evidence type="ECO:0000313" key="7">
    <source>
        <dbReference type="EMBL" id="AKB49759.1"/>
    </source>
</evidence>
<dbReference type="PANTHER" id="PTHR43080:SF26">
    <property type="entry name" value="REGULATORY PROTEIN"/>
    <property type="match status" value="1"/>
</dbReference>
<dbReference type="PATRIC" id="fig|1434109.4.peg.609"/>
<dbReference type="InterPro" id="IPR046342">
    <property type="entry name" value="CBS_dom_sf"/>
</dbReference>
<protein>
    <recommendedName>
        <fullName evidence="6">CBS domain-containing protein</fullName>
    </recommendedName>
</protein>
<dbReference type="AlphaFoldDB" id="A0A0E3QIQ5"/>
<accession>A0A0E3QIQ5</accession>
<dbReference type="EMBL" id="CP009526">
    <property type="protein sequence ID" value="AKB49759.1"/>
    <property type="molecule type" value="Genomic_DNA"/>
</dbReference>
<evidence type="ECO:0000256" key="1">
    <source>
        <dbReference type="ARBA" id="ARBA00022605"/>
    </source>
</evidence>
<dbReference type="HOGENOM" id="CLU_103226_0_0_2"/>
<feature type="domain" description="CBS" evidence="6">
    <location>
        <begin position="145"/>
        <end position="200"/>
    </location>
</feature>
<dbReference type="InterPro" id="IPR051257">
    <property type="entry name" value="Diverse_CBS-Domain"/>
</dbReference>
<evidence type="ECO:0000256" key="3">
    <source>
        <dbReference type="ARBA" id="ARBA00023167"/>
    </source>
</evidence>
<gene>
    <name evidence="7" type="ORF">MSBRW_0506</name>
</gene>
<organism evidence="7 8">
    <name type="scientific">Methanosarcina barkeri str. Wiesmoor</name>
    <dbReference type="NCBI Taxonomy" id="1434109"/>
    <lineage>
        <taxon>Archaea</taxon>
        <taxon>Methanobacteriati</taxon>
        <taxon>Methanobacteriota</taxon>
        <taxon>Stenosarchaea group</taxon>
        <taxon>Methanomicrobia</taxon>
        <taxon>Methanosarcinales</taxon>
        <taxon>Methanosarcinaceae</taxon>
        <taxon>Methanosarcina</taxon>
    </lineage>
</organism>
<evidence type="ECO:0000256" key="4">
    <source>
        <dbReference type="PROSITE-ProRule" id="PRU00703"/>
    </source>
</evidence>
<feature type="region of interest" description="Disordered" evidence="5">
    <location>
        <begin position="16"/>
        <end position="49"/>
    </location>
</feature>
<dbReference type="KEGG" id="mbw:MSBRW_0506"/>
<dbReference type="PANTHER" id="PTHR43080">
    <property type="entry name" value="CBS DOMAIN-CONTAINING PROTEIN CBSX3, MITOCHONDRIAL"/>
    <property type="match status" value="1"/>
</dbReference>
<dbReference type="SMART" id="SM00116">
    <property type="entry name" value="CBS"/>
    <property type="match status" value="2"/>
</dbReference>
<feature type="domain" description="CBS" evidence="6">
    <location>
        <begin position="68"/>
        <end position="127"/>
    </location>
</feature>
<dbReference type="Gene3D" id="3.10.580.10">
    <property type="entry name" value="CBS-domain"/>
    <property type="match status" value="2"/>
</dbReference>
<dbReference type="InterPro" id="IPR000644">
    <property type="entry name" value="CBS_dom"/>
</dbReference>
<dbReference type="GeneID" id="24821918"/>
<dbReference type="Pfam" id="PF00571">
    <property type="entry name" value="CBS"/>
    <property type="match status" value="2"/>
</dbReference>
<keyword evidence="2 4" id="KW-0129">CBS domain</keyword>
<dbReference type="SUPFAM" id="SSF54631">
    <property type="entry name" value="CBS-domain pair"/>
    <property type="match status" value="1"/>
</dbReference>
<evidence type="ECO:0000256" key="2">
    <source>
        <dbReference type="ARBA" id="ARBA00023122"/>
    </source>
</evidence>
<evidence type="ECO:0000313" key="8">
    <source>
        <dbReference type="Proteomes" id="UP000033038"/>
    </source>
</evidence>
<dbReference type="RefSeq" id="WP_011305532.1">
    <property type="nucleotide sequence ID" value="NZ_CP009526.1"/>
</dbReference>
<dbReference type="PROSITE" id="PS51371">
    <property type="entry name" value="CBS"/>
    <property type="match status" value="2"/>
</dbReference>
<feature type="compositionally biased region" description="Basic and acidic residues" evidence="5">
    <location>
        <begin position="19"/>
        <end position="42"/>
    </location>
</feature>
<evidence type="ECO:0000259" key="6">
    <source>
        <dbReference type="PROSITE" id="PS51371"/>
    </source>
</evidence>
<proteinExistence type="predicted"/>
<keyword evidence="1" id="KW-0028">Amino-acid biosynthesis</keyword>
<reference evidence="7 8" key="1">
    <citation type="submission" date="2014-07" db="EMBL/GenBank/DDBJ databases">
        <title>Methanogenic archaea and the global carbon cycle.</title>
        <authorList>
            <person name="Henriksen J.R."/>
            <person name="Luke J."/>
            <person name="Reinhart S."/>
            <person name="Benedict M.N."/>
            <person name="Youngblut N.D."/>
            <person name="Metcalf M.E."/>
            <person name="Whitaker R.J."/>
            <person name="Metcalf W.W."/>
        </authorList>
    </citation>
    <scope>NUCLEOTIDE SEQUENCE [LARGE SCALE GENOMIC DNA]</scope>
    <source>
        <strain evidence="7 8">Wiesmoor</strain>
    </source>
</reference>
<sequence length="207" mass="24029">MDRTFSLKNIFSGKSFSQENRKVETEEFPKQREKQPEKRPHSPESIPPSKLIDEKFETCLWITIGELMTREVIKVYENTSVEEILSLYGKYPYHILPVVNDKNELVGTIDLDTILGILLLCLMPREKYTLTTAIRSLGETAKEIMITHPITVSLNATLKDASDLMIKYRLDRICVIEDRKLVGIVSKRDLVEEICRRRKEKTKEEVD</sequence>